<dbReference type="EC" id="5.6.2.4" evidence="8"/>
<sequence>MARKYEIKSSAPANRTGIDFRAELNDDQYAAVTSRPGPSLVIAGAGSGKTRTLTYRVAYLLDNHMDPRSILLLTFTNKASKEMLERVKELVPFDLSNLWGGTFHSIGNRILRKHADLIGLGRNFSILDRDDQKSLMKAAIQKAGIDTKAVRFPKTDPLIDLFSYSTNTMQDPREVLQWRYSFDASLHEDILKVGMAYEQLKRESNAADFDDLLYLCYRMFKKNPDVLARYQERFRFILVDEYQDTNLLQAALIDQLAGKHKSLMVVGDDAQSIYSWRGANFENIIKFTERYPKAKTYKIETNYRSVPEVLQAANACISNNRKQFAKVLQPARKSQEAKPVLAPVLDLRTQSQFVAQRVQELNEEEGVPFEEIAILYRAHFHSMEIQMEFTRRGIPFRVTSGLRFFEQAHIKDVAAFMRLAVNPRDAVSFKRLVLMLPGIGERSADKLWREWAAQLPALDGEKLESFGNALKALKPPKKAASAWQQFADTVDELAPGGEPATPTQMIFSVVEGCYDEYARNAFTNYDQRRQDLQQLQAFAEGMTDVEELLTQLALMGGVDVSNDRPAENEDHDVVTLSTVHQAKGLEWDVVFAVGLADGKFPNERALDADDPDTEEEERRLFYVTLTRAKTQLYLTYPQLWSTPHQGSMPVLPSRFIQELDPDLFDTWQIGSSAPNMWYDDEDDDDDYPF</sequence>
<dbReference type="InterPro" id="IPR000212">
    <property type="entry name" value="DNA_helicase_UvrD/REP"/>
</dbReference>
<dbReference type="RefSeq" id="WP_164365585.1">
    <property type="nucleotide sequence ID" value="NZ_CP066776.1"/>
</dbReference>
<dbReference type="InterPro" id="IPR013986">
    <property type="entry name" value="DExx_box_DNA_helicase_dom_sf"/>
</dbReference>
<dbReference type="AlphaFoldDB" id="A0A6B3L8Y7"/>
<dbReference type="GO" id="GO:0043138">
    <property type="term" value="F:3'-5' DNA helicase activity"/>
    <property type="evidence" value="ECO:0007669"/>
    <property type="project" value="UniProtKB-EC"/>
</dbReference>
<evidence type="ECO:0000256" key="10">
    <source>
        <dbReference type="PROSITE-ProRule" id="PRU00560"/>
    </source>
</evidence>
<dbReference type="Gene3D" id="3.40.50.300">
    <property type="entry name" value="P-loop containing nucleotide triphosphate hydrolases"/>
    <property type="match status" value="2"/>
</dbReference>
<evidence type="ECO:0000256" key="9">
    <source>
        <dbReference type="ARBA" id="ARBA00048988"/>
    </source>
</evidence>
<keyword evidence="5 10" id="KW-0067">ATP-binding</keyword>
<dbReference type="GO" id="GO:0005829">
    <property type="term" value="C:cytosol"/>
    <property type="evidence" value="ECO:0007669"/>
    <property type="project" value="TreeGrafter"/>
</dbReference>
<dbReference type="Pfam" id="PF13361">
    <property type="entry name" value="UvrD_C"/>
    <property type="match status" value="1"/>
</dbReference>
<reference evidence="11 12" key="1">
    <citation type="submission" date="2020-12" db="EMBL/GenBank/DDBJ databases">
        <title>Sulforoseuscoccus oceanibium gen. nov., sp. nov., a representative of the phylum Verrucomicrobia with special cytoplasmic membrane, and proposal of Sulforoseuscoccusaceae fam. nov.</title>
        <authorList>
            <person name="Xi F."/>
        </authorList>
    </citation>
    <scope>NUCLEOTIDE SEQUENCE [LARGE SCALE GENOMIC DNA]</scope>
    <source>
        <strain evidence="11 12">T37</strain>
    </source>
</reference>
<comment type="catalytic activity">
    <reaction evidence="9">
        <text>ATP + H2O = ADP + phosphate + H(+)</text>
        <dbReference type="Rhea" id="RHEA:13065"/>
        <dbReference type="ChEBI" id="CHEBI:15377"/>
        <dbReference type="ChEBI" id="CHEBI:15378"/>
        <dbReference type="ChEBI" id="CHEBI:30616"/>
        <dbReference type="ChEBI" id="CHEBI:43474"/>
        <dbReference type="ChEBI" id="CHEBI:456216"/>
        <dbReference type="EC" id="5.6.2.4"/>
    </reaction>
</comment>
<feature type="binding site" evidence="10">
    <location>
        <begin position="43"/>
        <end position="50"/>
    </location>
    <ligand>
        <name>ATP</name>
        <dbReference type="ChEBI" id="CHEBI:30616"/>
    </ligand>
</feature>
<evidence type="ECO:0000256" key="8">
    <source>
        <dbReference type="ARBA" id="ARBA00034808"/>
    </source>
</evidence>
<evidence type="ECO:0000256" key="1">
    <source>
        <dbReference type="ARBA" id="ARBA00009922"/>
    </source>
</evidence>
<dbReference type="InterPro" id="IPR014016">
    <property type="entry name" value="UvrD-like_ATP-bd"/>
</dbReference>
<comment type="similarity">
    <text evidence="1">Belongs to the helicase family. UvrD subfamily.</text>
</comment>
<keyword evidence="3 10" id="KW-0378">Hydrolase</keyword>
<dbReference type="InterPro" id="IPR027417">
    <property type="entry name" value="P-loop_NTPase"/>
</dbReference>
<dbReference type="KEGG" id="soa:G3M56_004835"/>
<evidence type="ECO:0000256" key="4">
    <source>
        <dbReference type="ARBA" id="ARBA00022806"/>
    </source>
</evidence>
<dbReference type="Gene3D" id="1.10.486.10">
    <property type="entry name" value="PCRA, domain 4"/>
    <property type="match status" value="1"/>
</dbReference>
<dbReference type="InterPro" id="IPR014017">
    <property type="entry name" value="DNA_helicase_UvrD-like_C"/>
</dbReference>
<evidence type="ECO:0000313" key="11">
    <source>
        <dbReference type="EMBL" id="QQL45910.1"/>
    </source>
</evidence>
<evidence type="ECO:0000256" key="5">
    <source>
        <dbReference type="ARBA" id="ARBA00022840"/>
    </source>
</evidence>
<keyword evidence="12" id="KW-1185">Reference proteome</keyword>
<keyword evidence="6" id="KW-0413">Isomerase</keyword>
<dbReference type="GO" id="GO:0003677">
    <property type="term" value="F:DNA binding"/>
    <property type="evidence" value="ECO:0007669"/>
    <property type="project" value="InterPro"/>
</dbReference>
<dbReference type="SUPFAM" id="SSF52540">
    <property type="entry name" value="P-loop containing nucleoside triphosphate hydrolases"/>
    <property type="match status" value="1"/>
</dbReference>
<keyword evidence="4 10" id="KW-0347">Helicase</keyword>
<dbReference type="GO" id="GO:0005524">
    <property type="term" value="F:ATP binding"/>
    <property type="evidence" value="ECO:0007669"/>
    <property type="project" value="UniProtKB-UniRule"/>
</dbReference>
<accession>A0A6B3L8Y7</accession>
<name>A0A6B3L8Y7_9BACT</name>
<proteinExistence type="inferred from homology"/>
<gene>
    <name evidence="11" type="ORF">G3M56_004835</name>
</gene>
<dbReference type="PROSITE" id="PS51198">
    <property type="entry name" value="UVRD_HELICASE_ATP_BIND"/>
    <property type="match status" value="1"/>
</dbReference>
<dbReference type="CDD" id="cd18807">
    <property type="entry name" value="SF1_C_UvrD"/>
    <property type="match status" value="1"/>
</dbReference>
<evidence type="ECO:0000256" key="7">
    <source>
        <dbReference type="ARBA" id="ARBA00034617"/>
    </source>
</evidence>
<dbReference type="PANTHER" id="PTHR11070:SF3">
    <property type="entry name" value="DNA 3'-5' HELICASE"/>
    <property type="match status" value="1"/>
</dbReference>
<dbReference type="GO" id="GO:0000725">
    <property type="term" value="P:recombinational repair"/>
    <property type="evidence" value="ECO:0007669"/>
    <property type="project" value="TreeGrafter"/>
</dbReference>
<dbReference type="EMBL" id="CP066776">
    <property type="protein sequence ID" value="QQL45910.1"/>
    <property type="molecule type" value="Genomic_DNA"/>
</dbReference>
<keyword evidence="2 10" id="KW-0547">Nucleotide-binding</keyword>
<evidence type="ECO:0000313" key="12">
    <source>
        <dbReference type="Proteomes" id="UP000475117"/>
    </source>
</evidence>
<evidence type="ECO:0000256" key="6">
    <source>
        <dbReference type="ARBA" id="ARBA00023235"/>
    </source>
</evidence>
<organism evidence="11 12">
    <name type="scientific">Sulfuriroseicoccus oceanibius</name>
    <dbReference type="NCBI Taxonomy" id="2707525"/>
    <lineage>
        <taxon>Bacteria</taxon>
        <taxon>Pseudomonadati</taxon>
        <taxon>Verrucomicrobiota</taxon>
        <taxon>Verrucomicrobiia</taxon>
        <taxon>Verrucomicrobiales</taxon>
        <taxon>Verrucomicrobiaceae</taxon>
        <taxon>Sulfuriroseicoccus</taxon>
    </lineage>
</organism>
<dbReference type="PROSITE" id="PS51217">
    <property type="entry name" value="UVRD_HELICASE_CTER"/>
    <property type="match status" value="1"/>
</dbReference>
<dbReference type="GO" id="GO:0016787">
    <property type="term" value="F:hydrolase activity"/>
    <property type="evidence" value="ECO:0007669"/>
    <property type="project" value="UniProtKB-UniRule"/>
</dbReference>
<dbReference type="CDD" id="cd17932">
    <property type="entry name" value="DEXQc_UvrD"/>
    <property type="match status" value="1"/>
</dbReference>
<comment type="catalytic activity">
    <reaction evidence="7">
        <text>Couples ATP hydrolysis with the unwinding of duplex DNA by translocating in the 3'-5' direction.</text>
        <dbReference type="EC" id="5.6.2.4"/>
    </reaction>
</comment>
<dbReference type="Pfam" id="PF00580">
    <property type="entry name" value="UvrD-helicase"/>
    <property type="match status" value="1"/>
</dbReference>
<dbReference type="Gene3D" id="1.10.10.160">
    <property type="match status" value="1"/>
</dbReference>
<evidence type="ECO:0000256" key="3">
    <source>
        <dbReference type="ARBA" id="ARBA00022801"/>
    </source>
</evidence>
<dbReference type="Proteomes" id="UP000475117">
    <property type="component" value="Chromosome"/>
</dbReference>
<evidence type="ECO:0000256" key="2">
    <source>
        <dbReference type="ARBA" id="ARBA00022741"/>
    </source>
</evidence>
<protein>
    <recommendedName>
        <fullName evidence="8">DNA 3'-5' helicase</fullName>
        <ecNumber evidence="8">5.6.2.4</ecNumber>
    </recommendedName>
</protein>
<dbReference type="PANTHER" id="PTHR11070">
    <property type="entry name" value="UVRD / RECB / PCRA DNA HELICASE FAMILY MEMBER"/>
    <property type="match status" value="1"/>
</dbReference>